<dbReference type="GO" id="GO:0005737">
    <property type="term" value="C:cytoplasm"/>
    <property type="evidence" value="ECO:0007669"/>
    <property type="project" value="TreeGrafter"/>
</dbReference>
<dbReference type="CDD" id="cd04301">
    <property type="entry name" value="NAT_SF"/>
    <property type="match status" value="1"/>
</dbReference>
<dbReference type="EMBL" id="PEDP01000225">
    <property type="protein sequence ID" value="POS86922.1"/>
    <property type="molecule type" value="Genomic_DNA"/>
</dbReference>
<keyword evidence="2" id="KW-0012">Acyltransferase</keyword>
<dbReference type="PANTHER" id="PTHR10908">
    <property type="entry name" value="SEROTONIN N-ACETYLTRANSFERASE"/>
    <property type="match status" value="1"/>
</dbReference>
<keyword evidence="5" id="KW-1185">Reference proteome</keyword>
<evidence type="ECO:0000259" key="3">
    <source>
        <dbReference type="PROSITE" id="PS51186"/>
    </source>
</evidence>
<accession>A0A2S4PY23</accession>
<proteinExistence type="predicted"/>
<dbReference type="InterPro" id="IPR051635">
    <property type="entry name" value="SNAT-like"/>
</dbReference>
<evidence type="ECO:0000256" key="1">
    <source>
        <dbReference type="ARBA" id="ARBA00022679"/>
    </source>
</evidence>
<evidence type="ECO:0000313" key="5">
    <source>
        <dbReference type="Proteomes" id="UP000237438"/>
    </source>
</evidence>
<dbReference type="SUPFAM" id="SSF55729">
    <property type="entry name" value="Acyl-CoA N-acyltransferases (Nat)"/>
    <property type="match status" value="1"/>
</dbReference>
<dbReference type="Pfam" id="PF13673">
    <property type="entry name" value="Acetyltransf_10"/>
    <property type="match status" value="1"/>
</dbReference>
<dbReference type="PANTHER" id="PTHR10908:SF0">
    <property type="entry name" value="SEROTONIN N-ACETYLTRANSFERASE"/>
    <property type="match status" value="1"/>
</dbReference>
<dbReference type="GO" id="GO:0004059">
    <property type="term" value="F:aralkylamine N-acetyltransferase activity"/>
    <property type="evidence" value="ECO:0007669"/>
    <property type="project" value="TreeGrafter"/>
</dbReference>
<feature type="domain" description="N-acetyltransferase" evidence="3">
    <location>
        <begin position="16"/>
        <end position="217"/>
    </location>
</feature>
<feature type="non-terminal residue" evidence="4">
    <location>
        <position position="277"/>
    </location>
</feature>
<gene>
    <name evidence="4" type="ORF">EPUL_001424</name>
</gene>
<reference evidence="4 5" key="1">
    <citation type="submission" date="2017-10" db="EMBL/GenBank/DDBJ databases">
        <title>Development of genomic resources for the powdery mildew, Erysiphe pulchra.</title>
        <authorList>
            <person name="Wadl P.A."/>
            <person name="Mack B.M."/>
            <person name="Moore G."/>
            <person name="Beltz S.B."/>
        </authorList>
    </citation>
    <scope>NUCLEOTIDE SEQUENCE [LARGE SCALE GENOMIC DNA]</scope>
    <source>
        <strain evidence="4">Cflorida</strain>
    </source>
</reference>
<dbReference type="OrthoDB" id="30840at2759"/>
<dbReference type="PROSITE" id="PS51186">
    <property type="entry name" value="GNAT"/>
    <property type="match status" value="1"/>
</dbReference>
<dbReference type="Gene3D" id="3.40.630.30">
    <property type="match status" value="1"/>
</dbReference>
<organism evidence="4 5">
    <name type="scientific">Erysiphe pulchra</name>
    <dbReference type="NCBI Taxonomy" id="225359"/>
    <lineage>
        <taxon>Eukaryota</taxon>
        <taxon>Fungi</taxon>
        <taxon>Dikarya</taxon>
        <taxon>Ascomycota</taxon>
        <taxon>Pezizomycotina</taxon>
        <taxon>Leotiomycetes</taxon>
        <taxon>Erysiphales</taxon>
        <taxon>Erysiphaceae</taxon>
        <taxon>Erysiphe</taxon>
    </lineage>
</organism>
<dbReference type="Proteomes" id="UP000237438">
    <property type="component" value="Unassembled WGS sequence"/>
</dbReference>
<comment type="caution">
    <text evidence="4">The sequence shown here is derived from an EMBL/GenBank/DDBJ whole genome shotgun (WGS) entry which is preliminary data.</text>
</comment>
<protein>
    <recommendedName>
        <fullName evidence="3">N-acetyltransferase domain-containing protein</fullName>
    </recommendedName>
</protein>
<keyword evidence="1" id="KW-0808">Transferase</keyword>
<dbReference type="InterPro" id="IPR016181">
    <property type="entry name" value="Acyl_CoA_acyltransferase"/>
</dbReference>
<dbReference type="STRING" id="225359.A0A2S4PY23"/>
<name>A0A2S4PY23_9PEZI</name>
<sequence length="277" mass="30374">MIAPKVEESRVKDLHPYIRLLTPSDLDSCEVLERLAYDDSRNCASREKLEYRLSKCGELCQGLFCTVVPGSEFQAETLATSNPVETGRQNGALSVLLGYIIATKTNDPIASLDSMGFPDDWRSQNPVLTNVGHQENGRNVVIHSVAVLPGFRSRGIGKILVKSFMQQVIGAEISDRITIIAHQEKVAWYEKMDFKNLGLSGVEFGSGGWYDMVHEIAQAKSNSGGNFSIGPFNFRSGLETNVEAIGKSGTVTEVESDSDVEIVTETKPEAEIEKKAE</sequence>
<evidence type="ECO:0000313" key="4">
    <source>
        <dbReference type="EMBL" id="POS86922.1"/>
    </source>
</evidence>
<dbReference type="InterPro" id="IPR000182">
    <property type="entry name" value="GNAT_dom"/>
</dbReference>
<dbReference type="AlphaFoldDB" id="A0A2S4PY23"/>
<evidence type="ECO:0000256" key="2">
    <source>
        <dbReference type="ARBA" id="ARBA00023315"/>
    </source>
</evidence>